<feature type="domain" description="TonB C-terminal" evidence="12">
    <location>
        <begin position="150"/>
        <end position="242"/>
    </location>
</feature>
<dbReference type="InterPro" id="IPR003538">
    <property type="entry name" value="TonB"/>
</dbReference>
<dbReference type="GO" id="GO:0031992">
    <property type="term" value="F:energy transducer activity"/>
    <property type="evidence" value="ECO:0007669"/>
    <property type="project" value="InterPro"/>
</dbReference>
<dbReference type="OrthoDB" id="9810145at2"/>
<sequence length="242" mass="26572">MPPCGCESRESGGEGRTVSRLSSFGINALKWALAFVMTLLVFSVFITMNREHSFDTSDRGDAFRVMMSEKAAENIQQEKHELPKEPETERVPTQQPLMQDMPIEADVDAGDTGISIQVSEVKVQPAALPSISAPAQPVSAPSDAVYSLSDLDNRPRQTVNVKPDYPRYAVNNRIEGSVTVSFTLDRNGNVVNPQAVKSDPPNVFESSALAAVRKWKFTPAVKGGETVNVRMIVIVKFTLEKY</sequence>
<keyword evidence="6 11" id="KW-0812">Transmembrane</keyword>
<evidence type="ECO:0000256" key="11">
    <source>
        <dbReference type="SAM" id="Phobius"/>
    </source>
</evidence>
<comment type="subcellular location">
    <subcellularLocation>
        <location evidence="1">Cell inner membrane</location>
        <topology evidence="1">Single-pass membrane protein</topology>
        <orientation evidence="1">Periplasmic side</orientation>
    </subcellularLocation>
</comment>
<reference evidence="13 14" key="1">
    <citation type="submission" date="2019-01" db="EMBL/GenBank/DDBJ databases">
        <title>Geovibrio thiophilus DSM 11263, complete genome.</title>
        <authorList>
            <person name="Spring S."/>
            <person name="Bunk B."/>
            <person name="Sproer C."/>
        </authorList>
    </citation>
    <scope>NUCLEOTIDE SEQUENCE [LARGE SCALE GENOMIC DNA]</scope>
    <source>
        <strain evidence="13 14">DSM 11263</strain>
    </source>
</reference>
<evidence type="ECO:0000256" key="10">
    <source>
        <dbReference type="SAM" id="MobiDB-lite"/>
    </source>
</evidence>
<dbReference type="EMBL" id="CP035108">
    <property type="protein sequence ID" value="QAR33781.1"/>
    <property type="molecule type" value="Genomic_DNA"/>
</dbReference>
<dbReference type="GO" id="GO:0055085">
    <property type="term" value="P:transmembrane transport"/>
    <property type="evidence" value="ECO:0007669"/>
    <property type="project" value="InterPro"/>
</dbReference>
<protein>
    <submittedName>
        <fullName evidence="13">Energy transducer TonB</fullName>
    </submittedName>
</protein>
<evidence type="ECO:0000313" key="14">
    <source>
        <dbReference type="Proteomes" id="UP000287502"/>
    </source>
</evidence>
<evidence type="ECO:0000256" key="5">
    <source>
        <dbReference type="ARBA" id="ARBA00022519"/>
    </source>
</evidence>
<dbReference type="InterPro" id="IPR051045">
    <property type="entry name" value="TonB-dependent_transducer"/>
</dbReference>
<keyword evidence="7" id="KW-0653">Protein transport</keyword>
<accession>A0A3R5Z047</accession>
<dbReference type="Pfam" id="PF03544">
    <property type="entry name" value="TonB_C"/>
    <property type="match status" value="1"/>
</dbReference>
<dbReference type="GO" id="GO:0015891">
    <property type="term" value="P:siderophore transport"/>
    <property type="evidence" value="ECO:0007669"/>
    <property type="project" value="InterPro"/>
</dbReference>
<proteinExistence type="inferred from homology"/>
<keyword evidence="4" id="KW-1003">Cell membrane</keyword>
<dbReference type="AlphaFoldDB" id="A0A3R5Z047"/>
<dbReference type="InterPro" id="IPR037682">
    <property type="entry name" value="TonB_C"/>
</dbReference>
<feature type="compositionally biased region" description="Basic and acidic residues" evidence="10">
    <location>
        <begin position="72"/>
        <end position="90"/>
    </location>
</feature>
<dbReference type="Proteomes" id="UP000287502">
    <property type="component" value="Chromosome"/>
</dbReference>
<dbReference type="SUPFAM" id="SSF74653">
    <property type="entry name" value="TolA/TonB C-terminal domain"/>
    <property type="match status" value="1"/>
</dbReference>
<evidence type="ECO:0000256" key="3">
    <source>
        <dbReference type="ARBA" id="ARBA00022448"/>
    </source>
</evidence>
<keyword evidence="9 11" id="KW-0472">Membrane</keyword>
<dbReference type="PROSITE" id="PS52015">
    <property type="entry name" value="TONB_CTD"/>
    <property type="match status" value="1"/>
</dbReference>
<evidence type="ECO:0000256" key="1">
    <source>
        <dbReference type="ARBA" id="ARBA00004383"/>
    </source>
</evidence>
<comment type="similarity">
    <text evidence="2">Belongs to the TonB family.</text>
</comment>
<keyword evidence="3" id="KW-0813">Transport</keyword>
<feature type="region of interest" description="Disordered" evidence="10">
    <location>
        <begin position="72"/>
        <end position="91"/>
    </location>
</feature>
<name>A0A3R5Z047_9BACT</name>
<dbReference type="InterPro" id="IPR006260">
    <property type="entry name" value="TonB/TolA_C"/>
</dbReference>
<dbReference type="GO" id="GO:0005886">
    <property type="term" value="C:plasma membrane"/>
    <property type="evidence" value="ECO:0007669"/>
    <property type="project" value="UniProtKB-SubCell"/>
</dbReference>
<dbReference type="KEGG" id="gtl:EP073_10305"/>
<keyword evidence="8 11" id="KW-1133">Transmembrane helix</keyword>
<keyword evidence="14" id="KW-1185">Reference proteome</keyword>
<gene>
    <name evidence="13" type="ORF">EP073_10305</name>
</gene>
<evidence type="ECO:0000256" key="8">
    <source>
        <dbReference type="ARBA" id="ARBA00022989"/>
    </source>
</evidence>
<evidence type="ECO:0000256" key="9">
    <source>
        <dbReference type="ARBA" id="ARBA00023136"/>
    </source>
</evidence>
<feature type="transmembrane region" description="Helical" evidence="11">
    <location>
        <begin position="28"/>
        <end position="48"/>
    </location>
</feature>
<dbReference type="PANTHER" id="PTHR33446">
    <property type="entry name" value="PROTEIN TONB-RELATED"/>
    <property type="match status" value="1"/>
</dbReference>
<dbReference type="NCBIfam" id="TIGR01352">
    <property type="entry name" value="tonB_Cterm"/>
    <property type="match status" value="1"/>
</dbReference>
<evidence type="ECO:0000256" key="6">
    <source>
        <dbReference type="ARBA" id="ARBA00022692"/>
    </source>
</evidence>
<keyword evidence="5" id="KW-0997">Cell inner membrane</keyword>
<dbReference type="PRINTS" id="PR01374">
    <property type="entry name" value="TONBPROTEIN"/>
</dbReference>
<dbReference type="Gene3D" id="3.30.1150.10">
    <property type="match status" value="1"/>
</dbReference>
<evidence type="ECO:0000256" key="7">
    <source>
        <dbReference type="ARBA" id="ARBA00022927"/>
    </source>
</evidence>
<dbReference type="GO" id="GO:0030288">
    <property type="term" value="C:outer membrane-bounded periplasmic space"/>
    <property type="evidence" value="ECO:0007669"/>
    <property type="project" value="InterPro"/>
</dbReference>
<evidence type="ECO:0000313" key="13">
    <source>
        <dbReference type="EMBL" id="QAR33781.1"/>
    </source>
</evidence>
<evidence type="ECO:0000259" key="12">
    <source>
        <dbReference type="PROSITE" id="PS52015"/>
    </source>
</evidence>
<dbReference type="GO" id="GO:0015031">
    <property type="term" value="P:protein transport"/>
    <property type="evidence" value="ECO:0007669"/>
    <property type="project" value="UniProtKB-KW"/>
</dbReference>
<evidence type="ECO:0000256" key="4">
    <source>
        <dbReference type="ARBA" id="ARBA00022475"/>
    </source>
</evidence>
<organism evidence="13 14">
    <name type="scientific">Geovibrio thiophilus</name>
    <dbReference type="NCBI Taxonomy" id="139438"/>
    <lineage>
        <taxon>Bacteria</taxon>
        <taxon>Pseudomonadati</taxon>
        <taxon>Deferribacterota</taxon>
        <taxon>Deferribacteres</taxon>
        <taxon>Deferribacterales</taxon>
        <taxon>Geovibrionaceae</taxon>
        <taxon>Geovibrio</taxon>
    </lineage>
</organism>
<evidence type="ECO:0000256" key="2">
    <source>
        <dbReference type="ARBA" id="ARBA00006555"/>
    </source>
</evidence>